<dbReference type="Pfam" id="PF04851">
    <property type="entry name" value="ResIII"/>
    <property type="match status" value="1"/>
</dbReference>
<dbReference type="PANTHER" id="PTHR47396:SF1">
    <property type="entry name" value="ATP-DEPENDENT HELICASE IRC3-RELATED"/>
    <property type="match status" value="1"/>
</dbReference>
<dbReference type="EMBL" id="PRLC01000003">
    <property type="protein sequence ID" value="RAW62887.1"/>
    <property type="molecule type" value="Genomic_DNA"/>
</dbReference>
<dbReference type="Proteomes" id="UP000250429">
    <property type="component" value="Unassembled WGS sequence"/>
</dbReference>
<evidence type="ECO:0000313" key="3">
    <source>
        <dbReference type="Proteomes" id="UP000250429"/>
    </source>
</evidence>
<dbReference type="GO" id="GO:0016787">
    <property type="term" value="F:hydrolase activity"/>
    <property type="evidence" value="ECO:0007669"/>
    <property type="project" value="InterPro"/>
</dbReference>
<name>A0A329UP27_9FIRM</name>
<evidence type="ECO:0000313" key="2">
    <source>
        <dbReference type="EMBL" id="RAW62887.1"/>
    </source>
</evidence>
<dbReference type="GO" id="GO:0004519">
    <property type="term" value="F:endonuclease activity"/>
    <property type="evidence" value="ECO:0007669"/>
    <property type="project" value="UniProtKB-KW"/>
</dbReference>
<sequence length="874" mass="99765">MELKKYQKAVIRDLERYLEILMQTKNIETAYTRLWQEKDVKVGFGGMPKYQNLLPGVPNVCLKVPTGGGKTFLAANAIEPIFSALGVVKRRAVVWLVPSDAILTQTLAALRDPAHPYRQKIDVAFGSRVEVYTKEQLLMGQHFNISTVNEQLSIMVLSYDSFRGKKERLKAKQENSSLVALANALGEPDMPLEDTDPTALMQVINQLHPLVIVDESHHARSNPSKQMLQNFNPCFVLDLTATPTKESNIISIVDAIHLKRENMVKLPVIVMNRNSQQDVLHDAIEMQRTLEIHAKDAYEKGGSYIRPIVLFQAQPKSTENATTFEKLRQRLITANIPAEQIAIKTAEINELKNVDLLSEKCSIRFIITVNALKEGWDCPFAYILASLANRTSQVDVEQIVGRILRLPYTRKHSSPILNTSYVLTSSADFKRTLDGIVKGLNNAGFTDHDYRVQEEAAPVEPLPKVEQTIFPAQPTNEAMPAASAEEEFLDFDPTLLGNTLAKASVSPSVQNIFDRSEKEQNDFDVAMQQHQNDPLSDLPLEVQDKVDVSHVNPEFLEDVRTLKLPKFYLKTLPSLLDPEGKTELDKAQLLLDFSLKGKPSAIDFGHLDDDLAQVDLEDRDTTTPRISKLKDDYQQYMNRQFPLLPGEDKLRICKDIIHKSLCKMNAVDDNELRRYVDGIVDNMNREELDALERMPVNFAAKIRAYVMQLQEETARENFYKWLETEKIVCEPRFQLTEYITLPDSTSSMSKSLYQTEGKMDGLEYKMALAMTNMDNIRWWHRNPERNKFSFCLNGFRNHYPDFIVRTTSGKIILIETKGDQLENAESREKIRLGRAWQDAAGKQAYRYYMVFQNKDLQMEGAYRFDEFLTLLRAL</sequence>
<gene>
    <name evidence="2" type="ORF">C4N23_03235</name>
</gene>
<feature type="domain" description="Helicase/UvrB N-terminal" evidence="1">
    <location>
        <begin position="1"/>
        <end position="244"/>
    </location>
</feature>
<keyword evidence="3" id="KW-1185">Reference proteome</keyword>
<dbReference type="PANTHER" id="PTHR47396">
    <property type="entry name" value="TYPE I RESTRICTION ENZYME ECOKI R PROTEIN"/>
    <property type="match status" value="1"/>
</dbReference>
<dbReference type="AlphaFoldDB" id="A0A329UP27"/>
<keyword evidence="2" id="KW-0255">Endonuclease</keyword>
<dbReference type="GO" id="GO:0003677">
    <property type="term" value="F:DNA binding"/>
    <property type="evidence" value="ECO:0007669"/>
    <property type="project" value="InterPro"/>
</dbReference>
<keyword evidence="2" id="KW-0540">Nuclease</keyword>
<evidence type="ECO:0000259" key="1">
    <source>
        <dbReference type="Pfam" id="PF04851"/>
    </source>
</evidence>
<dbReference type="Gene3D" id="3.40.50.300">
    <property type="entry name" value="P-loop containing nucleotide triphosphate hydrolases"/>
    <property type="match status" value="2"/>
</dbReference>
<dbReference type="InterPro" id="IPR006935">
    <property type="entry name" value="Helicase/UvrB_N"/>
</dbReference>
<comment type="caution">
    <text evidence="2">The sequence shown here is derived from an EMBL/GenBank/DDBJ whole genome shotgun (WGS) entry which is preliminary data.</text>
</comment>
<accession>A0A329UP27</accession>
<dbReference type="GO" id="GO:0005829">
    <property type="term" value="C:cytosol"/>
    <property type="evidence" value="ECO:0007669"/>
    <property type="project" value="TreeGrafter"/>
</dbReference>
<protein>
    <submittedName>
        <fullName evidence="2">Restriction endonuclease</fullName>
    </submittedName>
</protein>
<dbReference type="CDD" id="cd18785">
    <property type="entry name" value="SF2_C"/>
    <property type="match status" value="1"/>
</dbReference>
<dbReference type="RefSeq" id="WP_112144011.1">
    <property type="nucleotide sequence ID" value="NZ_PRLC01000003.1"/>
</dbReference>
<dbReference type="InterPro" id="IPR050742">
    <property type="entry name" value="Helicase_Restrict-Modif_Enz"/>
</dbReference>
<dbReference type="GO" id="GO:0005524">
    <property type="term" value="F:ATP binding"/>
    <property type="evidence" value="ECO:0007669"/>
    <property type="project" value="InterPro"/>
</dbReference>
<keyword evidence="2" id="KW-0378">Hydrolase</keyword>
<reference evidence="2 3" key="1">
    <citation type="submission" date="2018-02" db="EMBL/GenBank/DDBJ databases">
        <title>Complete genome sequencing of Faecalibacterium prausnitzii strains isolated from the human gut.</title>
        <authorList>
            <person name="Fitzgerald B.C."/>
            <person name="Shkoporov A.N."/>
            <person name="Ross P.R."/>
            <person name="Hill C."/>
        </authorList>
    </citation>
    <scope>NUCLEOTIDE SEQUENCE [LARGE SCALE GENOMIC DNA]</scope>
    <source>
        <strain evidence="2 3">APC922/41-1</strain>
    </source>
</reference>
<dbReference type="InterPro" id="IPR027417">
    <property type="entry name" value="P-loop_NTPase"/>
</dbReference>
<organism evidence="2 3">
    <name type="scientific">Faecalibacterium hattorii</name>
    <dbReference type="NCBI Taxonomy" id="2935520"/>
    <lineage>
        <taxon>Bacteria</taxon>
        <taxon>Bacillati</taxon>
        <taxon>Bacillota</taxon>
        <taxon>Clostridia</taxon>
        <taxon>Eubacteriales</taxon>
        <taxon>Oscillospiraceae</taxon>
        <taxon>Faecalibacterium</taxon>
    </lineage>
</organism>
<dbReference type="SUPFAM" id="SSF52540">
    <property type="entry name" value="P-loop containing nucleoside triphosphate hydrolases"/>
    <property type="match status" value="2"/>
</dbReference>
<proteinExistence type="predicted"/>